<evidence type="ECO:0000256" key="3">
    <source>
        <dbReference type="ARBA" id="ARBA00023082"/>
    </source>
</evidence>
<evidence type="ECO:0000256" key="4">
    <source>
        <dbReference type="ARBA" id="ARBA00023125"/>
    </source>
</evidence>
<evidence type="ECO:0008006" key="9">
    <source>
        <dbReference type="Google" id="ProtNLM"/>
    </source>
</evidence>
<dbReference type="GO" id="GO:0016987">
    <property type="term" value="F:sigma factor activity"/>
    <property type="evidence" value="ECO:0007669"/>
    <property type="project" value="UniProtKB-KW"/>
</dbReference>
<feature type="domain" description="RNA polymerase sigma-70 region 3" evidence="6">
    <location>
        <begin position="48"/>
        <end position="102"/>
    </location>
</feature>
<accession>A0A7S4M3Q1</accession>
<dbReference type="Gene3D" id="1.10.601.10">
    <property type="entry name" value="RNA Polymerase Primary Sigma Factor"/>
    <property type="match status" value="1"/>
</dbReference>
<evidence type="ECO:0000259" key="7">
    <source>
        <dbReference type="Pfam" id="PF04542"/>
    </source>
</evidence>
<dbReference type="InterPro" id="IPR007627">
    <property type="entry name" value="RNA_pol_sigma70_r2"/>
</dbReference>
<dbReference type="InterPro" id="IPR036388">
    <property type="entry name" value="WH-like_DNA-bd_sf"/>
</dbReference>
<dbReference type="InterPro" id="IPR007624">
    <property type="entry name" value="RNA_pol_sigma70_r3"/>
</dbReference>
<gene>
    <name evidence="8" type="ORF">CPOL0286_LOCUS3691</name>
</gene>
<evidence type="ECO:0000256" key="1">
    <source>
        <dbReference type="ARBA" id="ARBA00007788"/>
    </source>
</evidence>
<comment type="similarity">
    <text evidence="1">Belongs to the sigma-70 factor family.</text>
</comment>
<reference evidence="8" key="1">
    <citation type="submission" date="2021-01" db="EMBL/GenBank/DDBJ databases">
        <authorList>
            <person name="Corre E."/>
            <person name="Pelletier E."/>
            <person name="Niang G."/>
            <person name="Scheremetjew M."/>
            <person name="Finn R."/>
            <person name="Kale V."/>
            <person name="Holt S."/>
            <person name="Cochrane G."/>
            <person name="Meng A."/>
            <person name="Brown T."/>
            <person name="Cohen L."/>
        </authorList>
    </citation>
    <scope>NUCLEOTIDE SEQUENCE</scope>
    <source>
        <strain evidence="8">UIO037</strain>
    </source>
</reference>
<dbReference type="InterPro" id="IPR000943">
    <property type="entry name" value="RNA_pol_sigma70"/>
</dbReference>
<proteinExistence type="inferred from homology"/>
<evidence type="ECO:0000259" key="6">
    <source>
        <dbReference type="Pfam" id="PF04539"/>
    </source>
</evidence>
<dbReference type="AlphaFoldDB" id="A0A7S4M3Q1"/>
<dbReference type="SUPFAM" id="SSF88659">
    <property type="entry name" value="Sigma3 and sigma4 domains of RNA polymerase sigma factors"/>
    <property type="match status" value="2"/>
</dbReference>
<evidence type="ECO:0000313" key="8">
    <source>
        <dbReference type="EMBL" id="CAE2198337.1"/>
    </source>
</evidence>
<keyword evidence="5" id="KW-0804">Transcription</keyword>
<dbReference type="InterPro" id="IPR050239">
    <property type="entry name" value="Sigma-70_RNA_pol_init_factors"/>
</dbReference>
<organism evidence="8">
    <name type="scientific">Prymnesium polylepis</name>
    <dbReference type="NCBI Taxonomy" id="72548"/>
    <lineage>
        <taxon>Eukaryota</taxon>
        <taxon>Haptista</taxon>
        <taxon>Haptophyta</taxon>
        <taxon>Prymnesiophyceae</taxon>
        <taxon>Prymnesiales</taxon>
        <taxon>Prymnesiaceae</taxon>
        <taxon>Prymnesium</taxon>
    </lineage>
</organism>
<dbReference type="NCBIfam" id="TIGR02937">
    <property type="entry name" value="sigma70-ECF"/>
    <property type="match status" value="1"/>
</dbReference>
<evidence type="ECO:0000256" key="2">
    <source>
        <dbReference type="ARBA" id="ARBA00023015"/>
    </source>
</evidence>
<evidence type="ECO:0000256" key="5">
    <source>
        <dbReference type="ARBA" id="ARBA00023163"/>
    </source>
</evidence>
<dbReference type="GO" id="GO:0006352">
    <property type="term" value="P:DNA-templated transcription initiation"/>
    <property type="evidence" value="ECO:0007669"/>
    <property type="project" value="InterPro"/>
</dbReference>
<dbReference type="PRINTS" id="PR00046">
    <property type="entry name" value="SIGMA70FCT"/>
</dbReference>
<dbReference type="Gene3D" id="1.10.10.10">
    <property type="entry name" value="Winged helix-like DNA-binding domain superfamily/Winged helix DNA-binding domain"/>
    <property type="match status" value="2"/>
</dbReference>
<keyword evidence="2" id="KW-0805">Transcription regulation</keyword>
<keyword evidence="3" id="KW-0731">Sigma factor</keyword>
<dbReference type="SUPFAM" id="SSF88946">
    <property type="entry name" value="Sigma2 domain of RNA polymerase sigma factors"/>
    <property type="match status" value="1"/>
</dbReference>
<dbReference type="GO" id="GO:0003677">
    <property type="term" value="F:DNA binding"/>
    <property type="evidence" value="ECO:0007669"/>
    <property type="project" value="UniProtKB-KW"/>
</dbReference>
<dbReference type="InterPro" id="IPR013325">
    <property type="entry name" value="RNA_pol_sigma_r2"/>
</dbReference>
<feature type="domain" description="RNA polymerase sigma-70 region 2" evidence="7">
    <location>
        <begin position="1"/>
        <end position="38"/>
    </location>
</feature>
<name>A0A7S4M3Q1_9EUKA</name>
<dbReference type="InterPro" id="IPR014284">
    <property type="entry name" value="RNA_pol_sigma-70_dom"/>
</dbReference>
<dbReference type="EMBL" id="HBKO01007882">
    <property type="protein sequence ID" value="CAE2198337.1"/>
    <property type="molecule type" value="Transcribed_RNA"/>
</dbReference>
<protein>
    <recommendedName>
        <fullName evidence="9">RNA polymerase sigma-70 region 2 domain-containing protein</fullName>
    </recommendedName>
</protein>
<dbReference type="Pfam" id="PF04542">
    <property type="entry name" value="Sigma70_r2"/>
    <property type="match status" value="1"/>
</dbReference>
<keyword evidence="4" id="KW-0238">DNA-binding</keyword>
<dbReference type="InterPro" id="IPR013324">
    <property type="entry name" value="RNA_pol_sigma_r3/r4-like"/>
</dbReference>
<dbReference type="PANTHER" id="PTHR30603">
    <property type="entry name" value="RNA POLYMERASE SIGMA FACTOR RPO"/>
    <property type="match status" value="1"/>
</dbReference>
<sequence>MLKAVNRFKPERGHRFSTYATWWIRTTVQRAVADQARTIRLPFGKSRLLSKAKRVHDELQQKNGRKPTETELASELQISFTQLRVLMQHWHGVGSLEAPLSVKSASSTMKKSTLLDAYKVRPQQQKTPQDVVEVQLVGECLRQQLQDELSPLEARVLQLRYGLEDGDCLSWKKIAERCDQPERQLQLAQTRALRKLRKQHTLRQLQQFCNHPEWESESMNGRVSRVG</sequence>
<dbReference type="PANTHER" id="PTHR30603:SF47">
    <property type="entry name" value="RNA POLYMERASE SIGMA FACTOR SIGD, CHLOROPLASTIC"/>
    <property type="match status" value="1"/>
</dbReference>
<dbReference type="Pfam" id="PF04539">
    <property type="entry name" value="Sigma70_r3"/>
    <property type="match status" value="1"/>
</dbReference>